<reference evidence="2" key="1">
    <citation type="journal article" date="2022" name="Mol. Ecol. Resour.">
        <title>The genomes of chicory, endive, great burdock and yacon provide insights into Asteraceae palaeo-polyploidization history and plant inulin production.</title>
        <authorList>
            <person name="Fan W."/>
            <person name="Wang S."/>
            <person name="Wang H."/>
            <person name="Wang A."/>
            <person name="Jiang F."/>
            <person name="Liu H."/>
            <person name="Zhao H."/>
            <person name="Xu D."/>
            <person name="Zhang Y."/>
        </authorList>
    </citation>
    <scope>NUCLEOTIDE SEQUENCE [LARGE SCALE GENOMIC DNA]</scope>
    <source>
        <strain evidence="2">cv. Yunnan</strain>
    </source>
</reference>
<sequence length="272" mass="30765">MLCSTYLPLLTLCTISTLKTCTSLNLSIVPFNEAFSPLFSNQNVTPSYDGKYVQIAMNQWSTSGSGFVSRYTYNHGLFTASIKLPNSYSAGVVATFYLQNNELMRDEIDFEFLGHIEGEKWYSLEYGPDHFFLDQLPIRELNNVEGMGGDFPSNPMYVYGTIWDGSNWATHNGQYRVDIQRGPFVTGYSFVINGCRVVQFGSMPSECNVTIPSGILSSAERQQMNWYRFWCMTYSCCNDVDRYPNSLPECGVEGPGMQLVERPTFGASRRFV</sequence>
<protein>
    <submittedName>
        <fullName evidence="1">Uncharacterized protein</fullName>
    </submittedName>
</protein>
<comment type="caution">
    <text evidence="1">The sequence shown here is derived from an EMBL/GenBank/DDBJ whole genome shotgun (WGS) entry which is preliminary data.</text>
</comment>
<dbReference type="Proteomes" id="UP001056120">
    <property type="component" value="Linkage Group LG12"/>
</dbReference>
<accession>A0ACB9HKM1</accession>
<organism evidence="1 2">
    <name type="scientific">Smallanthus sonchifolius</name>
    <dbReference type="NCBI Taxonomy" id="185202"/>
    <lineage>
        <taxon>Eukaryota</taxon>
        <taxon>Viridiplantae</taxon>
        <taxon>Streptophyta</taxon>
        <taxon>Embryophyta</taxon>
        <taxon>Tracheophyta</taxon>
        <taxon>Spermatophyta</taxon>
        <taxon>Magnoliopsida</taxon>
        <taxon>eudicotyledons</taxon>
        <taxon>Gunneridae</taxon>
        <taxon>Pentapetalae</taxon>
        <taxon>asterids</taxon>
        <taxon>campanulids</taxon>
        <taxon>Asterales</taxon>
        <taxon>Asteraceae</taxon>
        <taxon>Asteroideae</taxon>
        <taxon>Heliantheae alliance</taxon>
        <taxon>Millerieae</taxon>
        <taxon>Smallanthus</taxon>
    </lineage>
</organism>
<reference evidence="1 2" key="2">
    <citation type="journal article" date="2022" name="Mol. Ecol. Resour.">
        <title>The genomes of chicory, endive, great burdock and yacon provide insights into Asteraceae paleo-polyploidization history and plant inulin production.</title>
        <authorList>
            <person name="Fan W."/>
            <person name="Wang S."/>
            <person name="Wang H."/>
            <person name="Wang A."/>
            <person name="Jiang F."/>
            <person name="Liu H."/>
            <person name="Zhao H."/>
            <person name="Xu D."/>
            <person name="Zhang Y."/>
        </authorList>
    </citation>
    <scope>NUCLEOTIDE SEQUENCE [LARGE SCALE GENOMIC DNA]</scope>
    <source>
        <strain evidence="2">cv. Yunnan</strain>
        <tissue evidence="1">Leaves</tissue>
    </source>
</reference>
<dbReference type="EMBL" id="CM042029">
    <property type="protein sequence ID" value="KAI3796479.1"/>
    <property type="molecule type" value="Genomic_DNA"/>
</dbReference>
<evidence type="ECO:0000313" key="1">
    <source>
        <dbReference type="EMBL" id="KAI3796479.1"/>
    </source>
</evidence>
<proteinExistence type="predicted"/>
<gene>
    <name evidence="1" type="ORF">L1987_39150</name>
</gene>
<evidence type="ECO:0000313" key="2">
    <source>
        <dbReference type="Proteomes" id="UP001056120"/>
    </source>
</evidence>
<name>A0ACB9HKM1_9ASTR</name>
<keyword evidence="2" id="KW-1185">Reference proteome</keyword>